<reference evidence="3 4" key="1">
    <citation type="submission" date="2019-03" db="EMBL/GenBank/DDBJ databases">
        <title>Genomic Encyclopedia of Type Strains, Phase IV (KMG-IV): sequencing the most valuable type-strain genomes for metagenomic binning, comparative biology and taxonomic classification.</title>
        <authorList>
            <person name="Goeker M."/>
        </authorList>
    </citation>
    <scope>NUCLEOTIDE SEQUENCE [LARGE SCALE GENOMIC DNA]</scope>
    <source>
        <strain evidence="3 4">DSM 100451</strain>
    </source>
</reference>
<dbReference type="OrthoDB" id="9813152at2"/>
<dbReference type="InterPro" id="IPR010982">
    <property type="entry name" value="Lambda_DNA-bd_dom_sf"/>
</dbReference>
<dbReference type="PANTHER" id="PTHR46558:SF4">
    <property type="entry name" value="DNA-BIDING PHAGE PROTEIN"/>
    <property type="match status" value="1"/>
</dbReference>
<comment type="caution">
    <text evidence="3">The sequence shown here is derived from an EMBL/GenBank/DDBJ whole genome shotgun (WGS) entry which is preliminary data.</text>
</comment>
<evidence type="ECO:0000256" key="1">
    <source>
        <dbReference type="ARBA" id="ARBA00023125"/>
    </source>
</evidence>
<dbReference type="SMART" id="SM00530">
    <property type="entry name" value="HTH_XRE"/>
    <property type="match status" value="1"/>
</dbReference>
<dbReference type="RefSeq" id="WP_058964315.1">
    <property type="nucleotide sequence ID" value="NZ_CABKVM010000017.1"/>
</dbReference>
<accession>A0A4R1QS93</accession>
<feature type="domain" description="HTH cro/C1-type" evidence="2">
    <location>
        <begin position="12"/>
        <end position="66"/>
    </location>
</feature>
<evidence type="ECO:0000313" key="3">
    <source>
        <dbReference type="EMBL" id="TCL56759.1"/>
    </source>
</evidence>
<evidence type="ECO:0000259" key="2">
    <source>
        <dbReference type="PROSITE" id="PS50943"/>
    </source>
</evidence>
<evidence type="ECO:0000313" key="4">
    <source>
        <dbReference type="Proteomes" id="UP000295184"/>
    </source>
</evidence>
<sequence>MYFNREDYGSGIRSLRKKRGLTREQLAEKMNVSTPYIAKIETGKQTGPVELAVEFAAFFEVSLDYLLVGKGDFAEEQKRGLRMAISLLSELEASL</sequence>
<dbReference type="PROSITE" id="PS50943">
    <property type="entry name" value="HTH_CROC1"/>
    <property type="match status" value="1"/>
</dbReference>
<dbReference type="PANTHER" id="PTHR46558">
    <property type="entry name" value="TRACRIPTIONAL REGULATORY PROTEIN-RELATED-RELATED"/>
    <property type="match status" value="1"/>
</dbReference>
<dbReference type="InterPro" id="IPR001387">
    <property type="entry name" value="Cro/C1-type_HTH"/>
</dbReference>
<keyword evidence="1" id="KW-0238">DNA-binding</keyword>
<dbReference type="STRING" id="1650663.GCA_001486665_01918"/>
<dbReference type="SUPFAM" id="SSF47413">
    <property type="entry name" value="lambda repressor-like DNA-binding domains"/>
    <property type="match status" value="1"/>
</dbReference>
<proteinExistence type="predicted"/>
<dbReference type="GO" id="GO:0003677">
    <property type="term" value="F:DNA binding"/>
    <property type="evidence" value="ECO:0007669"/>
    <property type="project" value="UniProtKB-KW"/>
</dbReference>
<name>A0A4R1QS93_9FIRM</name>
<dbReference type="Pfam" id="PF01381">
    <property type="entry name" value="HTH_3"/>
    <property type="match status" value="1"/>
</dbReference>
<dbReference type="EMBL" id="SLUM01000012">
    <property type="protein sequence ID" value="TCL56759.1"/>
    <property type="molecule type" value="Genomic_DNA"/>
</dbReference>
<dbReference type="AlphaFoldDB" id="A0A4R1QS93"/>
<dbReference type="Proteomes" id="UP000295184">
    <property type="component" value="Unassembled WGS sequence"/>
</dbReference>
<organism evidence="3 4">
    <name type="scientific">Allofournierella massiliensis</name>
    <dbReference type="NCBI Taxonomy" id="1650663"/>
    <lineage>
        <taxon>Bacteria</taxon>
        <taxon>Bacillati</taxon>
        <taxon>Bacillota</taxon>
        <taxon>Clostridia</taxon>
        <taxon>Eubacteriales</taxon>
        <taxon>Oscillospiraceae</taxon>
        <taxon>Allofournierella</taxon>
    </lineage>
</organism>
<protein>
    <submittedName>
        <fullName evidence="3">Helix-turn-helix protein</fullName>
    </submittedName>
</protein>
<dbReference type="Gene3D" id="1.10.260.40">
    <property type="entry name" value="lambda repressor-like DNA-binding domains"/>
    <property type="match status" value="1"/>
</dbReference>
<dbReference type="CDD" id="cd00093">
    <property type="entry name" value="HTH_XRE"/>
    <property type="match status" value="1"/>
</dbReference>
<gene>
    <name evidence="3" type="ORF">EDD77_11272</name>
</gene>